<evidence type="ECO:0000313" key="3">
    <source>
        <dbReference type="Ensembl" id="ENSGMOP00000024811.1"/>
    </source>
</evidence>
<name>A0A8C5FBM8_GADMO</name>
<dbReference type="InterPro" id="IPR038269">
    <property type="entry name" value="SCAN_sf"/>
</dbReference>
<dbReference type="GeneTree" id="ENSGT00940000165751"/>
<reference evidence="3" key="2">
    <citation type="submission" date="2025-08" db="UniProtKB">
        <authorList>
            <consortium name="Ensembl"/>
        </authorList>
    </citation>
    <scope>IDENTIFICATION</scope>
</reference>
<dbReference type="SUPFAM" id="SSF57756">
    <property type="entry name" value="Retrovirus zinc finger-like domains"/>
    <property type="match status" value="1"/>
</dbReference>
<protein>
    <recommendedName>
        <fullName evidence="2">SCAN box domain-containing protein</fullName>
    </recommendedName>
</protein>
<evidence type="ECO:0000313" key="4">
    <source>
        <dbReference type="Proteomes" id="UP000694546"/>
    </source>
</evidence>
<dbReference type="GO" id="GO:0003676">
    <property type="term" value="F:nucleic acid binding"/>
    <property type="evidence" value="ECO:0007669"/>
    <property type="project" value="InterPro"/>
</dbReference>
<feature type="coiled-coil region" evidence="1">
    <location>
        <begin position="106"/>
        <end position="152"/>
    </location>
</feature>
<dbReference type="Pfam" id="PF22938">
    <property type="entry name" value="Integrase_p58_C"/>
    <property type="match status" value="1"/>
</dbReference>
<dbReference type="InterPro" id="IPR036875">
    <property type="entry name" value="Znf_CCHC_sf"/>
</dbReference>
<sequence length="796" mass="89522">MSGYDDFLAAPSENLLVALTKEQLFCIADYYVIEVTIPKRANKDQLVDFLRERLKEKQVLSGVTPVELTSLTVPDQPLSNMSQLTFDEQKELLQMQLEHKKWVVVQELEQKRIEAFEREKDRLLEMERLKHTEHEQEQARELERTRLKLEAEGRGSAGQRSGLGSMIKFLPKFNERDPDVFFSLFENVAKNQDWSSEDKTLLLQTVLIGRAQEAFVALTFEERRSYDKVKEAVLKCYELVPEAYRQRFRNLRKFERQTHSEVARELASLFNRWLTAEGVVEFDGLRNLVMLEQFKNVVPERIVTYLNEHNVKTAAEAAVLADGYVLTHKNHLAYVRDYSQRYDNRRDDRDHRKDHRNVDAQVVRGNVGPPGRLVSVPLSKSEEDNKCNYCWQLGHWKIDCPALLARRKSRFTEMNREVKDVGCVASIPAAHLDDEPKGTTVSNYAPFITEGFVSMMGDDRIVPVKILRDTGSSESFICQSSLPFSSLSDTGSCVLIRGIGLHPFPVPLHKIKLHSGFVNGEVIIAVRPTLPVDDVDLIIGNNLGGDCVWPEKSCHFPVVESVTAASAGKVFVPELPPLAVRVDSEIIGAQKNGPSLEKYFAFATDQAEHGYSIKDGLLVCMWSPQEDTGGADQVLQVVMPVEYRDVGLKTAQGDASGLFGVRKTYNRVLQHFYWPRIKRYVAGYVKTGYACQLAGKPNVSIKPAPLQPTLGSPFGAKYSGPFTVLRKISKSNYAVSTPEHRKRKQHCHVDLLEPYYSSPLQVVGEITAASPVALAFGVGVPDVSQVAAADGVKIGW</sequence>
<dbReference type="PROSITE" id="PS50804">
    <property type="entry name" value="SCAN_BOX"/>
    <property type="match status" value="1"/>
</dbReference>
<dbReference type="Ensembl" id="ENSGMOT00000026488.1">
    <property type="protein sequence ID" value="ENSGMOP00000024811.1"/>
    <property type="gene ID" value="ENSGMOG00000031204.1"/>
</dbReference>
<dbReference type="Pfam" id="PF17921">
    <property type="entry name" value="Integrase_H2C2"/>
    <property type="match status" value="1"/>
</dbReference>
<dbReference type="Proteomes" id="UP000694546">
    <property type="component" value="Chromosome 1"/>
</dbReference>
<evidence type="ECO:0000256" key="1">
    <source>
        <dbReference type="SAM" id="Coils"/>
    </source>
</evidence>
<dbReference type="InterPro" id="IPR041588">
    <property type="entry name" value="Integrase_H2C2"/>
</dbReference>
<dbReference type="GO" id="GO:0008270">
    <property type="term" value="F:zinc ion binding"/>
    <property type="evidence" value="ECO:0007669"/>
    <property type="project" value="InterPro"/>
</dbReference>
<dbReference type="PANTHER" id="PTHR46888">
    <property type="entry name" value="ZINC KNUCKLE DOMAINCONTAINING PROTEIN-RELATED"/>
    <property type="match status" value="1"/>
</dbReference>
<accession>A0A8C5FBM8</accession>
<dbReference type="AlphaFoldDB" id="A0A8C5FBM8"/>
<dbReference type="Gene3D" id="1.10.340.70">
    <property type="match status" value="1"/>
</dbReference>
<keyword evidence="4" id="KW-1185">Reference proteome</keyword>
<dbReference type="PANTHER" id="PTHR46888:SF13">
    <property type="entry name" value="RIBONUCLEASE H"/>
    <property type="match status" value="1"/>
</dbReference>
<evidence type="ECO:0000259" key="2">
    <source>
        <dbReference type="PROSITE" id="PS50804"/>
    </source>
</evidence>
<reference evidence="3" key="1">
    <citation type="submission" date="2019-07" db="EMBL/GenBank/DDBJ databases">
        <authorList>
            <consortium name="Wellcome Sanger Institute Data Sharing"/>
        </authorList>
    </citation>
    <scope>NUCLEOTIDE SEQUENCE [LARGE SCALE GENOMIC DNA]</scope>
</reference>
<dbReference type="SUPFAM" id="SSF47353">
    <property type="entry name" value="Retrovirus capsid dimerization domain-like"/>
    <property type="match status" value="1"/>
</dbReference>
<proteinExistence type="predicted"/>
<reference evidence="3" key="3">
    <citation type="submission" date="2025-09" db="UniProtKB">
        <authorList>
            <consortium name="Ensembl"/>
        </authorList>
    </citation>
    <scope>IDENTIFICATION</scope>
</reference>
<feature type="domain" description="SCAN box" evidence="2">
    <location>
        <begin position="245"/>
        <end position="322"/>
    </location>
</feature>
<dbReference type="Pfam" id="PF02023">
    <property type="entry name" value="SCAN"/>
    <property type="match status" value="1"/>
</dbReference>
<keyword evidence="1" id="KW-0175">Coiled coil</keyword>
<dbReference type="Gene3D" id="1.10.4020.10">
    <property type="entry name" value="DNA breaking-rejoining enzymes"/>
    <property type="match status" value="1"/>
</dbReference>
<dbReference type="InterPro" id="IPR054465">
    <property type="entry name" value="Integrase_p58-like_C"/>
</dbReference>
<dbReference type="InterPro" id="IPR003309">
    <property type="entry name" value="SCAN_dom"/>
</dbReference>
<organism evidence="3 4">
    <name type="scientific">Gadus morhua</name>
    <name type="common">Atlantic cod</name>
    <dbReference type="NCBI Taxonomy" id="8049"/>
    <lineage>
        <taxon>Eukaryota</taxon>
        <taxon>Metazoa</taxon>
        <taxon>Chordata</taxon>
        <taxon>Craniata</taxon>
        <taxon>Vertebrata</taxon>
        <taxon>Euteleostomi</taxon>
        <taxon>Actinopterygii</taxon>
        <taxon>Neopterygii</taxon>
        <taxon>Teleostei</taxon>
        <taxon>Neoteleostei</taxon>
        <taxon>Acanthomorphata</taxon>
        <taxon>Zeiogadaria</taxon>
        <taxon>Gadariae</taxon>
        <taxon>Gadiformes</taxon>
        <taxon>Gadoidei</taxon>
        <taxon>Gadidae</taxon>
        <taxon>Gadus</taxon>
    </lineage>
</organism>